<keyword evidence="6 15" id="KW-0436">Ligase</keyword>
<feature type="binding site" evidence="15">
    <location>
        <position position="479"/>
    </location>
    <ligand>
        <name>Mg(2+)</name>
        <dbReference type="ChEBI" id="CHEBI:18420"/>
        <note>shared with alpha subunit</note>
    </ligand>
</feature>
<keyword evidence="13 15" id="KW-0030">Aminoacyl-tRNA synthetase</keyword>
<dbReference type="PROSITE" id="PS51483">
    <property type="entry name" value="B5"/>
    <property type="match status" value="1"/>
</dbReference>
<evidence type="ECO:0000256" key="7">
    <source>
        <dbReference type="ARBA" id="ARBA00022723"/>
    </source>
</evidence>
<evidence type="ECO:0000256" key="11">
    <source>
        <dbReference type="ARBA" id="ARBA00022884"/>
    </source>
</evidence>
<evidence type="ECO:0000256" key="13">
    <source>
        <dbReference type="ARBA" id="ARBA00023146"/>
    </source>
</evidence>
<dbReference type="InterPro" id="IPR005146">
    <property type="entry name" value="B3/B4_tRNA-bd"/>
</dbReference>
<dbReference type="EMBL" id="PCWW01000059">
    <property type="protein sequence ID" value="PIR13076.1"/>
    <property type="molecule type" value="Genomic_DNA"/>
</dbReference>
<dbReference type="GO" id="GO:0004826">
    <property type="term" value="F:phenylalanine-tRNA ligase activity"/>
    <property type="evidence" value="ECO:0007669"/>
    <property type="project" value="UniProtKB-UniRule"/>
</dbReference>
<dbReference type="Pfam" id="PF17759">
    <property type="entry name" value="tRNA_synthFbeta"/>
    <property type="match status" value="1"/>
</dbReference>
<dbReference type="GO" id="GO:0000287">
    <property type="term" value="F:magnesium ion binding"/>
    <property type="evidence" value="ECO:0007669"/>
    <property type="project" value="UniProtKB-UniRule"/>
</dbReference>
<evidence type="ECO:0000259" key="18">
    <source>
        <dbReference type="PROSITE" id="PS51447"/>
    </source>
</evidence>
<protein>
    <recommendedName>
        <fullName evidence="15">Phenylalanine--tRNA ligase beta subunit</fullName>
        <ecNumber evidence="15">6.1.1.20</ecNumber>
    </recommendedName>
    <alternativeName>
        <fullName evidence="15">Phenylalanyl-tRNA synthetase beta subunit</fullName>
        <shortName evidence="15">PheRS</shortName>
    </alternativeName>
</protein>
<accession>A0A2M6K8J4</accession>
<dbReference type="Proteomes" id="UP000230869">
    <property type="component" value="Unassembled WGS sequence"/>
</dbReference>
<dbReference type="InterPro" id="IPR005147">
    <property type="entry name" value="tRNA_synthase_B5-dom"/>
</dbReference>
<dbReference type="InterPro" id="IPR002547">
    <property type="entry name" value="tRNA-bd_dom"/>
</dbReference>
<dbReference type="NCBIfam" id="TIGR00472">
    <property type="entry name" value="pheT_bact"/>
    <property type="match status" value="1"/>
</dbReference>
<dbReference type="Gene3D" id="3.30.56.10">
    <property type="match status" value="2"/>
</dbReference>
<dbReference type="SMART" id="SM00873">
    <property type="entry name" value="B3_4"/>
    <property type="match status" value="1"/>
</dbReference>
<dbReference type="PANTHER" id="PTHR10947">
    <property type="entry name" value="PHENYLALANYL-TRNA SYNTHETASE BETA CHAIN AND LEUCINE-RICH REPEAT-CONTAINING PROTEIN 47"/>
    <property type="match status" value="1"/>
</dbReference>
<dbReference type="SUPFAM" id="SSF55681">
    <property type="entry name" value="Class II aaRS and biotin synthetases"/>
    <property type="match status" value="1"/>
</dbReference>
<feature type="binding site" evidence="15">
    <location>
        <position position="470"/>
    </location>
    <ligand>
        <name>Mg(2+)</name>
        <dbReference type="ChEBI" id="CHEBI:18420"/>
        <note>shared with alpha subunit</note>
    </ligand>
</feature>
<dbReference type="FunFam" id="2.40.50.140:FF:000045">
    <property type="entry name" value="Phenylalanine--tRNA ligase beta subunit"/>
    <property type="match status" value="1"/>
</dbReference>
<dbReference type="Gene3D" id="3.30.930.10">
    <property type="entry name" value="Bira Bifunctional Protein, Domain 2"/>
    <property type="match status" value="1"/>
</dbReference>
<dbReference type="CDD" id="cd02796">
    <property type="entry name" value="tRNA_bind_bactPheRS"/>
    <property type="match status" value="1"/>
</dbReference>
<evidence type="ECO:0000256" key="2">
    <source>
        <dbReference type="ARBA" id="ARBA00008653"/>
    </source>
</evidence>
<evidence type="ECO:0000256" key="9">
    <source>
        <dbReference type="ARBA" id="ARBA00022840"/>
    </source>
</evidence>
<dbReference type="InterPro" id="IPR041616">
    <property type="entry name" value="PheRS_beta_core"/>
</dbReference>
<dbReference type="Gene3D" id="3.30.70.380">
    <property type="entry name" value="Ferrodoxin-fold anticodon-binding domain"/>
    <property type="match status" value="1"/>
</dbReference>
<feature type="domain" description="FDX-ACB" evidence="18">
    <location>
        <begin position="717"/>
        <end position="809"/>
    </location>
</feature>
<dbReference type="InterPro" id="IPR012340">
    <property type="entry name" value="NA-bd_OB-fold"/>
</dbReference>
<feature type="domain" description="B5" evidence="19">
    <location>
        <begin position="412"/>
        <end position="492"/>
    </location>
</feature>
<feature type="binding site" evidence="15">
    <location>
        <position position="480"/>
    </location>
    <ligand>
        <name>Mg(2+)</name>
        <dbReference type="ChEBI" id="CHEBI:18420"/>
        <note>shared with alpha subunit</note>
    </ligand>
</feature>
<keyword evidence="9 15" id="KW-0067">ATP-binding</keyword>
<dbReference type="Pfam" id="PF03483">
    <property type="entry name" value="B3_4"/>
    <property type="match status" value="1"/>
</dbReference>
<comment type="caution">
    <text evidence="20">The sequence shown here is derived from an EMBL/GenBank/DDBJ whole genome shotgun (WGS) entry which is preliminary data.</text>
</comment>
<dbReference type="InterPro" id="IPR045060">
    <property type="entry name" value="Phe-tRNA-ligase_IIc_bsu"/>
</dbReference>
<comment type="subunit">
    <text evidence="3 15">Tetramer of two alpha and two beta subunits.</text>
</comment>
<dbReference type="GO" id="GO:0000049">
    <property type="term" value="F:tRNA binding"/>
    <property type="evidence" value="ECO:0007669"/>
    <property type="project" value="UniProtKB-UniRule"/>
</dbReference>
<dbReference type="FunFam" id="3.30.56.10:FF:000002">
    <property type="entry name" value="Phenylalanine--tRNA ligase beta subunit"/>
    <property type="match status" value="1"/>
</dbReference>
<comment type="subcellular location">
    <subcellularLocation>
        <location evidence="1 15">Cytoplasm</location>
    </subcellularLocation>
</comment>
<dbReference type="SUPFAM" id="SSF46955">
    <property type="entry name" value="Putative DNA-binding domain"/>
    <property type="match status" value="1"/>
</dbReference>
<name>A0A2M6K8J4_9BACT</name>
<evidence type="ECO:0000256" key="15">
    <source>
        <dbReference type="HAMAP-Rule" id="MF_00283"/>
    </source>
</evidence>
<dbReference type="InterPro" id="IPR045864">
    <property type="entry name" value="aa-tRNA-synth_II/BPL/LPL"/>
</dbReference>
<dbReference type="GO" id="GO:0006432">
    <property type="term" value="P:phenylalanyl-tRNA aminoacylation"/>
    <property type="evidence" value="ECO:0007669"/>
    <property type="project" value="UniProtKB-UniRule"/>
</dbReference>
<evidence type="ECO:0000256" key="5">
    <source>
        <dbReference type="ARBA" id="ARBA00022555"/>
    </source>
</evidence>
<dbReference type="GO" id="GO:0005524">
    <property type="term" value="F:ATP binding"/>
    <property type="evidence" value="ECO:0007669"/>
    <property type="project" value="UniProtKB-UniRule"/>
</dbReference>
<dbReference type="Pfam" id="PF03147">
    <property type="entry name" value="FDX-ACB"/>
    <property type="match status" value="1"/>
</dbReference>
<dbReference type="InterPro" id="IPR005121">
    <property type="entry name" value="Fdx_antiC-bd"/>
</dbReference>
<dbReference type="AlphaFoldDB" id="A0A2M6K8J4"/>
<dbReference type="PANTHER" id="PTHR10947:SF0">
    <property type="entry name" value="PHENYLALANINE--TRNA LIGASE BETA SUBUNIT"/>
    <property type="match status" value="1"/>
</dbReference>
<evidence type="ECO:0000256" key="6">
    <source>
        <dbReference type="ARBA" id="ARBA00022598"/>
    </source>
</evidence>
<dbReference type="SUPFAM" id="SSF50249">
    <property type="entry name" value="Nucleic acid-binding proteins"/>
    <property type="match status" value="1"/>
</dbReference>
<dbReference type="Gene3D" id="3.50.40.10">
    <property type="entry name" value="Phenylalanyl-trna Synthetase, Chain B, domain 3"/>
    <property type="match status" value="1"/>
</dbReference>
<keyword evidence="11 16" id="KW-0694">RNA-binding</keyword>
<evidence type="ECO:0000256" key="14">
    <source>
        <dbReference type="ARBA" id="ARBA00049255"/>
    </source>
</evidence>
<evidence type="ECO:0000259" key="17">
    <source>
        <dbReference type="PROSITE" id="PS50886"/>
    </source>
</evidence>
<evidence type="ECO:0000256" key="16">
    <source>
        <dbReference type="PROSITE-ProRule" id="PRU00209"/>
    </source>
</evidence>
<dbReference type="SMART" id="SM00896">
    <property type="entry name" value="FDX-ACB"/>
    <property type="match status" value="1"/>
</dbReference>
<dbReference type="InterPro" id="IPR009061">
    <property type="entry name" value="DNA-bd_dom_put_sf"/>
</dbReference>
<dbReference type="Pfam" id="PF03484">
    <property type="entry name" value="B5"/>
    <property type="match status" value="1"/>
</dbReference>
<dbReference type="InterPro" id="IPR036690">
    <property type="entry name" value="Fdx_antiC-bd_sf"/>
</dbReference>
<dbReference type="PROSITE" id="PS51447">
    <property type="entry name" value="FDX_ACB"/>
    <property type="match status" value="1"/>
</dbReference>
<dbReference type="SMART" id="SM00874">
    <property type="entry name" value="B5"/>
    <property type="match status" value="1"/>
</dbReference>
<keyword evidence="12 15" id="KW-0648">Protein biosynthesis</keyword>
<dbReference type="Pfam" id="PF01588">
    <property type="entry name" value="tRNA_bind"/>
    <property type="match status" value="1"/>
</dbReference>
<keyword evidence="7 15" id="KW-0479">Metal-binding</keyword>
<evidence type="ECO:0000313" key="20">
    <source>
        <dbReference type="EMBL" id="PIR13076.1"/>
    </source>
</evidence>
<feature type="binding site" evidence="15">
    <location>
        <position position="476"/>
    </location>
    <ligand>
        <name>Mg(2+)</name>
        <dbReference type="ChEBI" id="CHEBI:18420"/>
        <note>shared with alpha subunit</note>
    </ligand>
</feature>
<evidence type="ECO:0000256" key="10">
    <source>
        <dbReference type="ARBA" id="ARBA00022842"/>
    </source>
</evidence>
<comment type="similarity">
    <text evidence="2 15">Belongs to the phenylalanyl-tRNA synthetase beta subunit family. Type 1 subfamily.</text>
</comment>
<comment type="catalytic activity">
    <reaction evidence="14 15">
        <text>tRNA(Phe) + L-phenylalanine + ATP = L-phenylalanyl-tRNA(Phe) + AMP + diphosphate + H(+)</text>
        <dbReference type="Rhea" id="RHEA:19413"/>
        <dbReference type="Rhea" id="RHEA-COMP:9668"/>
        <dbReference type="Rhea" id="RHEA-COMP:9699"/>
        <dbReference type="ChEBI" id="CHEBI:15378"/>
        <dbReference type="ChEBI" id="CHEBI:30616"/>
        <dbReference type="ChEBI" id="CHEBI:33019"/>
        <dbReference type="ChEBI" id="CHEBI:58095"/>
        <dbReference type="ChEBI" id="CHEBI:78442"/>
        <dbReference type="ChEBI" id="CHEBI:78531"/>
        <dbReference type="ChEBI" id="CHEBI:456215"/>
        <dbReference type="EC" id="6.1.1.20"/>
    </reaction>
</comment>
<keyword evidence="4 15" id="KW-0963">Cytoplasm</keyword>
<dbReference type="FunFam" id="3.30.70.380:FF:000001">
    <property type="entry name" value="Phenylalanine--tRNA ligase beta subunit"/>
    <property type="match status" value="1"/>
</dbReference>
<evidence type="ECO:0000313" key="21">
    <source>
        <dbReference type="Proteomes" id="UP000230869"/>
    </source>
</evidence>
<dbReference type="SUPFAM" id="SSF54991">
    <property type="entry name" value="Anticodon-binding domain of PheRS"/>
    <property type="match status" value="1"/>
</dbReference>
<keyword evidence="8 15" id="KW-0547">Nucleotide-binding</keyword>
<evidence type="ECO:0000256" key="3">
    <source>
        <dbReference type="ARBA" id="ARBA00011209"/>
    </source>
</evidence>
<comment type="cofactor">
    <cofactor evidence="15">
        <name>Mg(2+)</name>
        <dbReference type="ChEBI" id="CHEBI:18420"/>
    </cofactor>
    <text evidence="15">Binds 2 magnesium ions per tetramer.</text>
</comment>
<organism evidence="20 21">
    <name type="scientific">Candidatus Falkowbacteria bacterium CG11_big_fil_rev_8_21_14_0_20_39_10</name>
    <dbReference type="NCBI Taxonomy" id="1974570"/>
    <lineage>
        <taxon>Bacteria</taxon>
        <taxon>Candidatus Falkowiibacteriota</taxon>
    </lineage>
</organism>
<evidence type="ECO:0000256" key="4">
    <source>
        <dbReference type="ARBA" id="ARBA00022490"/>
    </source>
</evidence>
<dbReference type="GO" id="GO:0009328">
    <property type="term" value="C:phenylalanine-tRNA ligase complex"/>
    <property type="evidence" value="ECO:0007669"/>
    <property type="project" value="TreeGrafter"/>
</dbReference>
<evidence type="ECO:0000259" key="19">
    <source>
        <dbReference type="PROSITE" id="PS51483"/>
    </source>
</evidence>
<feature type="domain" description="TRNA-binding" evidence="17">
    <location>
        <begin position="41"/>
        <end position="148"/>
    </location>
</feature>
<dbReference type="InterPro" id="IPR004532">
    <property type="entry name" value="Phe-tRNA-ligase_IIc_bsu_bact"/>
</dbReference>
<dbReference type="InterPro" id="IPR033714">
    <property type="entry name" value="tRNA_bind_bactPheRS"/>
</dbReference>
<dbReference type="SUPFAM" id="SSF56037">
    <property type="entry name" value="PheT/TilS domain"/>
    <property type="match status" value="1"/>
</dbReference>
<dbReference type="EC" id="6.1.1.20" evidence="15"/>
<reference evidence="20 21" key="1">
    <citation type="submission" date="2017-09" db="EMBL/GenBank/DDBJ databases">
        <title>Depth-based differentiation of microbial function through sediment-hosted aquifers and enrichment of novel symbionts in the deep terrestrial subsurface.</title>
        <authorList>
            <person name="Probst A.J."/>
            <person name="Ladd B."/>
            <person name="Jarett J.K."/>
            <person name="Geller-Mcgrath D.E."/>
            <person name="Sieber C.M."/>
            <person name="Emerson J.B."/>
            <person name="Anantharaman K."/>
            <person name="Thomas B.C."/>
            <person name="Malmstrom R."/>
            <person name="Stieglmeier M."/>
            <person name="Klingl A."/>
            <person name="Woyke T."/>
            <person name="Ryan C.M."/>
            <person name="Banfield J.F."/>
        </authorList>
    </citation>
    <scope>NUCLEOTIDE SEQUENCE [LARGE SCALE GENOMIC DNA]</scope>
    <source>
        <strain evidence="20">CG11_big_fil_rev_8_21_14_0_20_39_10</strain>
    </source>
</reference>
<dbReference type="HAMAP" id="MF_00283">
    <property type="entry name" value="Phe_tRNA_synth_beta1"/>
    <property type="match status" value="1"/>
</dbReference>
<dbReference type="InterPro" id="IPR020825">
    <property type="entry name" value="Phe-tRNA_synthase-like_B3/B4"/>
</dbReference>
<evidence type="ECO:0000256" key="8">
    <source>
        <dbReference type="ARBA" id="ARBA00022741"/>
    </source>
</evidence>
<keyword evidence="5 16" id="KW-0820">tRNA-binding</keyword>
<proteinExistence type="inferred from homology"/>
<dbReference type="NCBIfam" id="NF045760">
    <property type="entry name" value="YtpR"/>
    <property type="match status" value="1"/>
</dbReference>
<dbReference type="PROSITE" id="PS50886">
    <property type="entry name" value="TRBD"/>
    <property type="match status" value="1"/>
</dbReference>
<sequence length="811" mass="90935">MYLSLNWLKDFVKIPKSVTPEVLGLRLTMHTVEIDSVAKQADKYKNVVIGKILEVRKHPNADKLLLAKVDVGQSKLDIVCGAANIKAGQLAPVALVGAILPNGMEIKETEVRGEKSQGMLCAQDELGLGSDHSEIVILEKGKVGQNFGECLKIDDVIFEVDNKSITHRPDLWGHFGMARETAAFLNTRITTNFKRILTNKIKVDKKMVGLEVKVEDFKLCPRYMAVVMEGIKVGDSPRWMQDRLIAVGMRPINNIVDITNYVMLELGQPLHAFDRALISADESECKIVVRQAKKGEELETLDSEKRKLDENTLVIADDKKAIALAGVMGGADSEISVNTASIVIESANFDAISVRKTAQKLDLRTESSARFEKSLDPNLCETAITRTVELIKKVCPKAKVAGEVADAKEFSLDQGPIKLDLDWLDRRIGQKIEKKEVVKILTNLGFKVEETKSAENSVSIIVPTWRATKDISIPEDLVEEVARIYGYDNLKPVMPVIKMEAPKRNEERILERKIKSILSQDAKLAEVYNYSFVGEEQLKKLRIDSSRHIRLANPISSEHTLLRQSLVPNLILNIRSNQARYEEVGLFEVGSVYFNLPGDINKNNESNETLPFQEKRIGLVLAANSGIDVFSKIKGRLGLLGLDIDFEPIEDIPGWAETRQCAKIVSFSKNLGLVAKVNGPALKSLGVKKHVAVVEISFRELFNLISTRPESRYKESPKYPSLVRDLAFVVESKMLYNDIRKEIEGFDELIKEVELFDVYEGDKLGRGKKNLAFHIVYRTEDRTLTGEEVDGLQKRLAKRMKEKFGAIIRNF</sequence>
<keyword evidence="10 15" id="KW-0460">Magnesium</keyword>
<dbReference type="FunFam" id="3.50.40.10:FF:000001">
    <property type="entry name" value="Phenylalanine--tRNA ligase beta subunit"/>
    <property type="match status" value="1"/>
</dbReference>
<evidence type="ECO:0000256" key="12">
    <source>
        <dbReference type="ARBA" id="ARBA00022917"/>
    </source>
</evidence>
<gene>
    <name evidence="15" type="primary">pheT</name>
    <name evidence="20" type="ORF">COV49_03370</name>
</gene>
<evidence type="ECO:0000256" key="1">
    <source>
        <dbReference type="ARBA" id="ARBA00004496"/>
    </source>
</evidence>
<dbReference type="Gene3D" id="2.40.50.140">
    <property type="entry name" value="Nucleic acid-binding proteins"/>
    <property type="match status" value="1"/>
</dbReference>